<protein>
    <submittedName>
        <fullName evidence="2">Neural adherens junction protein Plakophilin and related Armadillo repeat proteins</fullName>
    </submittedName>
</protein>
<dbReference type="OrthoDB" id="247006at2759"/>
<dbReference type="PANTHER" id="PTHR21356:SF1">
    <property type="entry name" value="ARMADILLO REPEAT-CONTAINING PROTEIN 2"/>
    <property type="match status" value="1"/>
</dbReference>
<proteinExistence type="predicted"/>
<dbReference type="EMBL" id="CCYD01000645">
    <property type="protein sequence ID" value="CEG42838.1"/>
    <property type="molecule type" value="Genomic_DNA"/>
</dbReference>
<reference evidence="3" key="1">
    <citation type="submission" date="2014-09" db="EMBL/GenBank/DDBJ databases">
        <authorList>
            <person name="Sharma Rahul"/>
            <person name="Thines Marco"/>
        </authorList>
    </citation>
    <scope>NUCLEOTIDE SEQUENCE [LARGE SCALE GENOMIC DNA]</scope>
</reference>
<accession>A0A0P1AP45</accession>
<dbReference type="STRING" id="4781.A0A0P1AP45"/>
<evidence type="ECO:0000256" key="1">
    <source>
        <dbReference type="SAM" id="MobiDB-lite"/>
    </source>
</evidence>
<dbReference type="OMA" id="FCNVRYV"/>
<feature type="region of interest" description="Disordered" evidence="1">
    <location>
        <begin position="22"/>
        <end position="45"/>
    </location>
</feature>
<dbReference type="Gene3D" id="1.25.10.10">
    <property type="entry name" value="Leucine-rich Repeat Variant"/>
    <property type="match status" value="2"/>
</dbReference>
<dbReference type="SUPFAM" id="SSF48371">
    <property type="entry name" value="ARM repeat"/>
    <property type="match status" value="2"/>
</dbReference>
<dbReference type="InterPro" id="IPR038905">
    <property type="entry name" value="ARMC2"/>
</dbReference>
<dbReference type="GeneID" id="36408134"/>
<dbReference type="InterPro" id="IPR016024">
    <property type="entry name" value="ARM-type_fold"/>
</dbReference>
<name>A0A0P1AP45_PLAHL</name>
<dbReference type="Proteomes" id="UP000054928">
    <property type="component" value="Unassembled WGS sequence"/>
</dbReference>
<evidence type="ECO:0000313" key="3">
    <source>
        <dbReference type="Proteomes" id="UP000054928"/>
    </source>
</evidence>
<dbReference type="AlphaFoldDB" id="A0A0P1AP45"/>
<dbReference type="RefSeq" id="XP_024579207.1">
    <property type="nucleotide sequence ID" value="XM_024728762.1"/>
</dbReference>
<keyword evidence="3" id="KW-1185">Reference proteome</keyword>
<dbReference type="InterPro" id="IPR011989">
    <property type="entry name" value="ARM-like"/>
</dbReference>
<dbReference type="PANTHER" id="PTHR21356">
    <property type="entry name" value="ARMADILLO REPEAT CONTAINING 2"/>
    <property type="match status" value="1"/>
</dbReference>
<dbReference type="GO" id="GO:0044782">
    <property type="term" value="P:cilium organization"/>
    <property type="evidence" value="ECO:0007669"/>
    <property type="project" value="TreeGrafter"/>
</dbReference>
<organism evidence="2 3">
    <name type="scientific">Plasmopara halstedii</name>
    <name type="common">Downy mildew of sunflower</name>
    <dbReference type="NCBI Taxonomy" id="4781"/>
    <lineage>
        <taxon>Eukaryota</taxon>
        <taxon>Sar</taxon>
        <taxon>Stramenopiles</taxon>
        <taxon>Oomycota</taxon>
        <taxon>Peronosporomycetes</taxon>
        <taxon>Peronosporales</taxon>
        <taxon>Peronosporaceae</taxon>
        <taxon>Plasmopara</taxon>
    </lineage>
</organism>
<evidence type="ECO:0000313" key="2">
    <source>
        <dbReference type="EMBL" id="CEG42838.1"/>
    </source>
</evidence>
<sequence>MDACIARGGISHVLFQARASLNNPSRPITPHTSSRSLFHSDDNRPESHLSLSNALLEPQQMLPPSIFNLKLAHAPILLNDNAEDDATGIAMREVERDLEASLSLPSNDELQTSYDEIEHCIKDIHGLTSSREFVAAIGRLRELLENFLHLSFFLQVGIKTVKDASDVKLHIKLFNKLCTVLLDQWEINATCLLELAPSLLALYGIIPSDDDKFSNSARILKLSKMLFGFSRDSKNDNCFCNVRYVEAILSAISNTSNNHADEKNSTNTNDVIISSTKHQKFPLKLLIYMTGTIKNISDAQDKMVHLLATNRAIATLSETLLWRTDEEAEKKEVAQLLVQITGILRNLSVVRTYQKQFLESHIPLRLCRIIPVYIPHPELMVNISRILGKLTLHELPRAQINQDLMNVQNIMTLIDPHYNTWIKLANEHCTFTRFQELLFVRVFFILGNLCAGNDQNRSLIGTKNGITNILIVLQTYARHYLNDENTMKSTQPEDCRCDGQAKQAMEVLVKLVRVLANLAINVNVATELNGQDSIEILLDILKVSHQAGHEELMLNTVSCITNVSYYTTRQSSETSSTDCSFKYNFIESNRITIVQLLSQILLSRNVEAVVEAARAFGNLSRFQDVLPYMDQHKVLECLVVLLDHSSREVVCTVCGVLMNAALDISTREKLLAIRPLIDNDCVDIRSLLVEIIESANLHDIDMTLIASKVLYNLLLSRNHEPSCNNNAGNFASDARQTIQNILESTYTAQAPKKDERRRDSELDRDIIEPESWQELRLVLSRLLKIWI</sequence>
<feature type="compositionally biased region" description="Polar residues" evidence="1">
    <location>
        <begin position="22"/>
        <end position="37"/>
    </location>
</feature>